<protein>
    <submittedName>
        <fullName evidence="1">Uncharacterized protein</fullName>
    </submittedName>
</protein>
<evidence type="ECO:0000313" key="2">
    <source>
        <dbReference type="Proteomes" id="UP000279994"/>
    </source>
</evidence>
<sequence length="187" mass="19818">MPPDNREDDSVLGLLEDLEMQAEGLQLADRAVEVGELTVAQYAEVELVGRLHATVGRTVRVGTVGGLDLHGRLTGTGADWMLISDGHGRASFVRLPAVTLVGGLALGTMPAEARPLTSRLTFRSALRGLAEDRRPCTLHLAGGRVLQGNLVRVGADFAVVRQGETHDQLTVPLTAIDVVQSQAVDSP</sequence>
<keyword evidence="2" id="KW-1185">Reference proteome</keyword>
<dbReference type="AlphaFoldDB" id="A0A3N0GN07"/>
<organism evidence="1 2">
    <name type="scientific">Nocardioides pocheonensis</name>
    <dbReference type="NCBI Taxonomy" id="661485"/>
    <lineage>
        <taxon>Bacteria</taxon>
        <taxon>Bacillati</taxon>
        <taxon>Actinomycetota</taxon>
        <taxon>Actinomycetes</taxon>
        <taxon>Propionibacteriales</taxon>
        <taxon>Nocardioidaceae</taxon>
        <taxon>Nocardioides</taxon>
    </lineage>
</organism>
<name>A0A3N0GN07_9ACTN</name>
<evidence type="ECO:0000313" key="1">
    <source>
        <dbReference type="EMBL" id="RNM13606.1"/>
    </source>
</evidence>
<dbReference type="EMBL" id="RJSF01000040">
    <property type="protein sequence ID" value="RNM13606.1"/>
    <property type="molecule type" value="Genomic_DNA"/>
</dbReference>
<reference evidence="1 2" key="1">
    <citation type="submission" date="2018-11" db="EMBL/GenBank/DDBJ databases">
        <authorList>
            <person name="Li F."/>
        </authorList>
    </citation>
    <scope>NUCLEOTIDE SEQUENCE [LARGE SCALE GENOMIC DNA]</scope>
    <source>
        <strain evidence="1 2">Gsoil 818</strain>
    </source>
</reference>
<dbReference type="Proteomes" id="UP000279994">
    <property type="component" value="Unassembled WGS sequence"/>
</dbReference>
<dbReference type="OrthoDB" id="3787456at2"/>
<proteinExistence type="predicted"/>
<accession>A0A3N0GN07</accession>
<gene>
    <name evidence="1" type="ORF">EFL26_11410</name>
</gene>
<comment type="caution">
    <text evidence="1">The sequence shown here is derived from an EMBL/GenBank/DDBJ whole genome shotgun (WGS) entry which is preliminary data.</text>
</comment>
<dbReference type="RefSeq" id="WP_123223013.1">
    <property type="nucleotide sequence ID" value="NZ_RJSF01000040.1"/>
</dbReference>